<dbReference type="EMBL" id="QGHA01000001">
    <property type="protein sequence ID" value="PWK79719.1"/>
    <property type="molecule type" value="Genomic_DNA"/>
</dbReference>
<organism evidence="3 4">
    <name type="scientific">Mucilaginibacter oryzae</name>
    <dbReference type="NCBI Taxonomy" id="468058"/>
    <lineage>
        <taxon>Bacteria</taxon>
        <taxon>Pseudomonadati</taxon>
        <taxon>Bacteroidota</taxon>
        <taxon>Sphingobacteriia</taxon>
        <taxon>Sphingobacteriales</taxon>
        <taxon>Sphingobacteriaceae</taxon>
        <taxon>Mucilaginibacter</taxon>
    </lineage>
</organism>
<dbReference type="Proteomes" id="UP000245678">
    <property type="component" value="Unassembled WGS sequence"/>
</dbReference>
<evidence type="ECO:0000256" key="1">
    <source>
        <dbReference type="SAM" id="Coils"/>
    </source>
</evidence>
<proteinExistence type="predicted"/>
<reference evidence="3 4" key="1">
    <citation type="submission" date="2018-05" db="EMBL/GenBank/DDBJ databases">
        <title>Genomic Encyclopedia of Archaeal and Bacterial Type Strains, Phase II (KMG-II): from individual species to whole genera.</title>
        <authorList>
            <person name="Goeker M."/>
        </authorList>
    </citation>
    <scope>NUCLEOTIDE SEQUENCE [LARGE SCALE GENOMIC DNA]</scope>
    <source>
        <strain evidence="3 4">DSM 19975</strain>
    </source>
</reference>
<comment type="caution">
    <text evidence="3">The sequence shown here is derived from an EMBL/GenBank/DDBJ whole genome shotgun (WGS) entry which is preliminary data.</text>
</comment>
<keyword evidence="1" id="KW-0175">Coiled coil</keyword>
<evidence type="ECO:0000313" key="3">
    <source>
        <dbReference type="EMBL" id="PWK79719.1"/>
    </source>
</evidence>
<keyword evidence="4" id="KW-1185">Reference proteome</keyword>
<sequence>MREQYFKHRPAFDFNNFSNDIGRPFFWNKKVEDNHFLNRLYRKSEQGFDELYKYHLQFFLSEYDDATEQEFFRYVWEVIQDAIAQLRHKDRYTSGHARNFRYKFHLNQFKEYLQSIDEWNLGRTQAEIIAEKEGQIKILKEQVQRLMDERREAEKLDTDYPINIASGHFLTVVDLFKKIEALKVGDKELVFSQMPITWAKLICRYFQEDGEPIKLDRVRRYYPRDAGNPSGRSSSIPSENQNFNIVPAKRRAG</sequence>
<gene>
    <name evidence="3" type="ORF">LX99_00179</name>
</gene>
<evidence type="ECO:0000313" key="4">
    <source>
        <dbReference type="Proteomes" id="UP000245678"/>
    </source>
</evidence>
<accession>A0A316HES4</accession>
<protein>
    <submittedName>
        <fullName evidence="3">Uncharacterized protein</fullName>
    </submittedName>
</protein>
<evidence type="ECO:0000256" key="2">
    <source>
        <dbReference type="SAM" id="MobiDB-lite"/>
    </source>
</evidence>
<feature type="region of interest" description="Disordered" evidence="2">
    <location>
        <begin position="224"/>
        <end position="253"/>
    </location>
</feature>
<dbReference type="RefSeq" id="WP_109605564.1">
    <property type="nucleotide sequence ID" value="NZ_QGHA01000001.1"/>
</dbReference>
<name>A0A316HES4_9SPHI</name>
<feature type="compositionally biased region" description="Polar residues" evidence="2">
    <location>
        <begin position="230"/>
        <end position="244"/>
    </location>
</feature>
<dbReference type="AlphaFoldDB" id="A0A316HES4"/>
<feature type="coiled-coil region" evidence="1">
    <location>
        <begin position="129"/>
        <end position="159"/>
    </location>
</feature>